<dbReference type="PANTHER" id="PTHR11455:SF22">
    <property type="entry name" value="CRYPTOCHROME DASH"/>
    <property type="match status" value="1"/>
</dbReference>
<dbReference type="Pfam" id="PF03441">
    <property type="entry name" value="FAD_binding_7"/>
    <property type="match status" value="1"/>
</dbReference>
<dbReference type="GO" id="GO:0000719">
    <property type="term" value="P:photoreactive repair"/>
    <property type="evidence" value="ECO:0007669"/>
    <property type="project" value="TreeGrafter"/>
</dbReference>
<dbReference type="GO" id="GO:0003904">
    <property type="term" value="F:deoxyribodipyrimidine photo-lyase activity"/>
    <property type="evidence" value="ECO:0007669"/>
    <property type="project" value="TreeGrafter"/>
</dbReference>
<evidence type="ECO:0000259" key="9">
    <source>
        <dbReference type="PROSITE" id="PS51645"/>
    </source>
</evidence>
<evidence type="ECO:0000256" key="1">
    <source>
        <dbReference type="ARBA" id="ARBA00005862"/>
    </source>
</evidence>
<dbReference type="AlphaFoldDB" id="A0A565CUQ2"/>
<evidence type="ECO:0000313" key="11">
    <source>
        <dbReference type="Proteomes" id="UP000489600"/>
    </source>
</evidence>
<evidence type="ECO:0000256" key="4">
    <source>
        <dbReference type="ARBA" id="ARBA00022991"/>
    </source>
</evidence>
<comment type="caution">
    <text evidence="10">The sequence shown here is derived from an EMBL/GenBank/DDBJ whole genome shotgun (WGS) entry which is preliminary data.</text>
</comment>
<dbReference type="OrthoDB" id="435881at2759"/>
<comment type="similarity">
    <text evidence="1 7">Belongs to the DNA photolyase class-1 family.</text>
</comment>
<feature type="site" description="Electron transfer via tryptophanyl radical" evidence="6">
    <location>
        <position position="389"/>
    </location>
</feature>
<feature type="binding site" evidence="5">
    <location>
        <begin position="358"/>
        <end position="365"/>
    </location>
    <ligand>
        <name>FAD</name>
        <dbReference type="ChEBI" id="CHEBI:57692"/>
    </ligand>
</feature>
<dbReference type="PRINTS" id="PR00147">
    <property type="entry name" value="DNAPHOTLYASE"/>
</dbReference>
<keyword evidence="3 5" id="KW-0274">FAD</keyword>
<dbReference type="InterPro" id="IPR006050">
    <property type="entry name" value="DNA_photolyase_N"/>
</dbReference>
<evidence type="ECO:0000256" key="7">
    <source>
        <dbReference type="RuleBase" id="RU367151"/>
    </source>
</evidence>
<dbReference type="NCBIfam" id="TIGR02765">
    <property type="entry name" value="crypto_DASH"/>
    <property type="match status" value="1"/>
</dbReference>
<organism evidence="10 11">
    <name type="scientific">Arabis nemorensis</name>
    <dbReference type="NCBI Taxonomy" id="586526"/>
    <lineage>
        <taxon>Eukaryota</taxon>
        <taxon>Viridiplantae</taxon>
        <taxon>Streptophyta</taxon>
        <taxon>Embryophyta</taxon>
        <taxon>Tracheophyta</taxon>
        <taxon>Spermatophyta</taxon>
        <taxon>Magnoliopsida</taxon>
        <taxon>eudicotyledons</taxon>
        <taxon>Gunneridae</taxon>
        <taxon>Pentapetalae</taxon>
        <taxon>rosids</taxon>
        <taxon>malvids</taxon>
        <taxon>Brassicales</taxon>
        <taxon>Brassicaceae</taxon>
        <taxon>Arabideae</taxon>
        <taxon>Arabis</taxon>
    </lineage>
</organism>
<comment type="cofactor">
    <cofactor evidence="7">
        <name>(6R)-5,10-methylene-5,6,7,8-tetrahydrofolate</name>
        <dbReference type="ChEBI" id="CHEBI:15636"/>
    </cofactor>
    <text evidence="7">Binds 1 5,10-methenyltetrahydrofolate (MTHF) per subunit.</text>
</comment>
<feature type="binding site" evidence="5">
    <location>
        <begin position="455"/>
        <end position="457"/>
    </location>
    <ligand>
        <name>FAD</name>
        <dbReference type="ChEBI" id="CHEBI:57692"/>
    </ligand>
</feature>
<dbReference type="EMBL" id="CABITT030000008">
    <property type="protein sequence ID" value="VVB17264.1"/>
    <property type="molecule type" value="Genomic_DNA"/>
</dbReference>
<comment type="function">
    <text evidence="7">May have a photoreceptor function.</text>
</comment>
<gene>
    <name evidence="10" type="ORF">ANE_LOCUS27708</name>
</gene>
<protein>
    <recommendedName>
        <fullName evidence="7">Cryptochrome DASH</fullName>
    </recommendedName>
</protein>
<evidence type="ECO:0000256" key="3">
    <source>
        <dbReference type="ARBA" id="ARBA00022827"/>
    </source>
</evidence>
<keyword evidence="11" id="KW-1185">Reference proteome</keyword>
<proteinExistence type="inferred from homology"/>
<dbReference type="InterPro" id="IPR036155">
    <property type="entry name" value="Crypto/Photolyase_N_sf"/>
</dbReference>
<dbReference type="SUPFAM" id="SSF48173">
    <property type="entry name" value="Cryptochrome/photolyase FAD-binding domain"/>
    <property type="match status" value="1"/>
</dbReference>
<evidence type="ECO:0000256" key="8">
    <source>
        <dbReference type="SAM" id="MobiDB-lite"/>
    </source>
</evidence>
<keyword evidence="2 5" id="KW-0285">Flavoprotein</keyword>
<evidence type="ECO:0000313" key="10">
    <source>
        <dbReference type="EMBL" id="VVB17264.1"/>
    </source>
</evidence>
<dbReference type="Proteomes" id="UP000489600">
    <property type="component" value="Unassembled WGS sequence"/>
</dbReference>
<dbReference type="InterPro" id="IPR014133">
    <property type="entry name" value="Cry_DASH"/>
</dbReference>
<feature type="binding site" evidence="5">
    <location>
        <begin position="318"/>
        <end position="322"/>
    </location>
    <ligand>
        <name>FAD</name>
        <dbReference type="ChEBI" id="CHEBI:57692"/>
    </ligand>
</feature>
<feature type="compositionally biased region" description="Gly residues" evidence="8">
    <location>
        <begin position="529"/>
        <end position="548"/>
    </location>
</feature>
<feature type="site" description="Electron transfer via tryptophanyl radical" evidence="6">
    <location>
        <position position="465"/>
    </location>
</feature>
<dbReference type="SUPFAM" id="SSF52425">
    <property type="entry name" value="Cryptochrome/photolyase, N-terminal domain"/>
    <property type="match status" value="1"/>
</dbReference>
<accession>A0A565CUQ2</accession>
<evidence type="ECO:0000256" key="6">
    <source>
        <dbReference type="PIRSR" id="PIRSR602081-2"/>
    </source>
</evidence>
<dbReference type="InterPro" id="IPR005101">
    <property type="entry name" value="Cryptochr/Photolyase_FAD-bd"/>
</dbReference>
<dbReference type="GO" id="GO:0003677">
    <property type="term" value="F:DNA binding"/>
    <property type="evidence" value="ECO:0007669"/>
    <property type="project" value="TreeGrafter"/>
</dbReference>
<dbReference type="InterPro" id="IPR002081">
    <property type="entry name" value="Cryptochrome/DNA_photolyase_1"/>
</dbReference>
<name>A0A565CUQ2_9BRAS</name>
<dbReference type="PANTHER" id="PTHR11455">
    <property type="entry name" value="CRYPTOCHROME"/>
    <property type="match status" value="1"/>
</dbReference>
<sequence>MAASSSLSSPLSHQLRRFITRKKKPISPLFFCSAAKMNGNIYRVPGLEEQEMDSVAGKTFERYALPSPAKRNGKGTAILWFRNDLRVLDNDALYRAWSSSDTLLPVYCLDPRLFQTTHFFAFPKTGALRGGFLMECLVDLRKNLMKIGVNLLIRSGKPEEILPSLAKDLGAHTVFAHKETCSEELQVERLVNQALIGNGTKLELVWGSTMYHKDDLPFDVFDLPDIYTQFRKLVESKCSIRSSTRIPLSLGPTPCIDNWGDVPTLDQLGIEPQEVTRGMRFVGGETAGVGRLFEYFWKKDLLKVYKDTRNGMLGPDYSTKFSPWLAFGCISPRFIYEEVQRYERERVANNSTYWVLFELIWRDYFRFLSIKCGNSLFHLGGPRNVQGKWSQDKKLFESWRDGKTGYPIIDANMKELSTTGFMSNRGRQIVCSFLVRDMGLDWRMGAEWFETCLLDYDPCSNYGNWTYGAGVGNDPREDRYFSIPKQAQNYDPEGEYVAFWVQQLRSLPKEKRHFPGRLMYMDTVVPLKHGGGQTSRGSNSGGFRGNHSGGRRSRHNGP</sequence>
<feature type="region of interest" description="Disordered" evidence="8">
    <location>
        <begin position="529"/>
        <end position="558"/>
    </location>
</feature>
<dbReference type="GO" id="GO:0071949">
    <property type="term" value="F:FAD binding"/>
    <property type="evidence" value="ECO:0007669"/>
    <property type="project" value="TreeGrafter"/>
</dbReference>
<feature type="compositionally biased region" description="Basic residues" evidence="8">
    <location>
        <begin position="549"/>
        <end position="558"/>
    </location>
</feature>
<feature type="binding site" evidence="5">
    <location>
        <position position="305"/>
    </location>
    <ligand>
        <name>FAD</name>
        <dbReference type="ChEBI" id="CHEBI:57692"/>
    </ligand>
</feature>
<dbReference type="Gene3D" id="1.25.40.80">
    <property type="match status" value="1"/>
</dbReference>
<dbReference type="PROSITE" id="PS51645">
    <property type="entry name" value="PHR_CRY_ALPHA_BETA"/>
    <property type="match status" value="1"/>
</dbReference>
<dbReference type="InterPro" id="IPR036134">
    <property type="entry name" value="Crypto/Photolyase_FAD-like_sf"/>
</dbReference>
<reference evidence="10" key="1">
    <citation type="submission" date="2019-07" db="EMBL/GenBank/DDBJ databases">
        <authorList>
            <person name="Dittberner H."/>
        </authorList>
    </citation>
    <scope>NUCLEOTIDE SEQUENCE [LARGE SCALE GENOMIC DNA]</scope>
</reference>
<comment type="cofactor">
    <cofactor evidence="5 7">
        <name>FAD</name>
        <dbReference type="ChEBI" id="CHEBI:57692"/>
    </cofactor>
    <text evidence="5 7">Binds 1 FAD per subunit.</text>
</comment>
<evidence type="ECO:0000256" key="2">
    <source>
        <dbReference type="ARBA" id="ARBA00022630"/>
    </source>
</evidence>
<evidence type="ECO:0000256" key="5">
    <source>
        <dbReference type="PIRSR" id="PIRSR602081-1"/>
    </source>
</evidence>
<dbReference type="InterPro" id="IPR014729">
    <property type="entry name" value="Rossmann-like_a/b/a_fold"/>
</dbReference>
<keyword evidence="4 7" id="KW-0157">Chromophore</keyword>
<feature type="site" description="Electron transfer via tryptophanyl radical" evidence="6">
    <location>
        <position position="442"/>
    </location>
</feature>
<dbReference type="Pfam" id="PF00875">
    <property type="entry name" value="DNA_photolyase"/>
    <property type="match status" value="1"/>
</dbReference>
<dbReference type="Gene3D" id="1.10.579.10">
    <property type="entry name" value="DNA Cyclobutane Dipyrimidine Photolyase, subunit A, domain 3"/>
    <property type="match status" value="1"/>
</dbReference>
<feature type="domain" description="Photolyase/cryptochrome alpha/beta" evidence="9">
    <location>
        <begin position="75"/>
        <end position="210"/>
    </location>
</feature>
<dbReference type="Gene3D" id="3.40.50.620">
    <property type="entry name" value="HUPs"/>
    <property type="match status" value="1"/>
</dbReference>